<keyword evidence="9" id="KW-0472">Membrane</keyword>
<evidence type="ECO:0000256" key="5">
    <source>
        <dbReference type="ARBA" id="ARBA00022741"/>
    </source>
</evidence>
<keyword evidence="3" id="KW-0597">Phosphoprotein</keyword>
<sequence>MGRQIAVFYTVAALTAAVLAAGAVLATRAVARDQALADAQRATERLRDVTVAPLLEQGLSGVRGRLDELQRSVALRTDEGYLTEVTVWGPDGTILFSDEPAVTGTRVDLPVEALAAIDAGAVYSAFEDHPEASPDEADSNGFVEVYVPMTVDGRTYAFEAYYDYDRVSDLATGLLLRLLPLVLVPLVLLQLIQVPIAGSLARRVRRQEAERSRLLEQALSSSEKERVRIAADLHDGPIQDLAGIGYAMGSFAPALPETQRALAERVLVTVHEAVDSLRRMMVDIYPPDLTRATLTEIVDGPAGPLRAAGVTVDVVDHGLPDVDPETVTVLYRVAREALQNVGAHAGADHVSVELSSLGTGTTSAARLTIADDGTGLPAGDLDRRAQGHLGLQLLRDRVVAAGGTLTVDSPSTGGTTIVATVPARLGEPLPRHRHRSSPRGR</sequence>
<keyword evidence="5" id="KW-0547">Nucleotide-binding</keyword>
<evidence type="ECO:0000256" key="2">
    <source>
        <dbReference type="ARBA" id="ARBA00012438"/>
    </source>
</evidence>
<dbReference type="SUPFAM" id="SSF55874">
    <property type="entry name" value="ATPase domain of HSP90 chaperone/DNA topoisomerase II/histidine kinase"/>
    <property type="match status" value="1"/>
</dbReference>
<evidence type="ECO:0000256" key="10">
    <source>
        <dbReference type="SAM" id="SignalP"/>
    </source>
</evidence>
<dbReference type="GO" id="GO:0046983">
    <property type="term" value="F:protein dimerization activity"/>
    <property type="evidence" value="ECO:0007669"/>
    <property type="project" value="InterPro"/>
</dbReference>
<dbReference type="Pfam" id="PF07730">
    <property type="entry name" value="HisKA_3"/>
    <property type="match status" value="1"/>
</dbReference>
<evidence type="ECO:0000313" key="12">
    <source>
        <dbReference type="EMBL" id="TKV60678.1"/>
    </source>
</evidence>
<dbReference type="GO" id="GO:0005524">
    <property type="term" value="F:ATP binding"/>
    <property type="evidence" value="ECO:0007669"/>
    <property type="project" value="UniProtKB-KW"/>
</dbReference>
<dbReference type="OrthoDB" id="9764154at2"/>
<dbReference type="InterPro" id="IPR011712">
    <property type="entry name" value="Sig_transdc_His_kin_sub3_dim/P"/>
</dbReference>
<keyword evidence="8" id="KW-0902">Two-component regulatory system</keyword>
<keyword evidence="7" id="KW-0067">ATP-binding</keyword>
<dbReference type="PANTHER" id="PTHR24421:SF10">
    <property type="entry name" value="NITRATE_NITRITE SENSOR PROTEIN NARQ"/>
    <property type="match status" value="1"/>
</dbReference>
<dbReference type="SMART" id="SM00387">
    <property type="entry name" value="HATPase_c"/>
    <property type="match status" value="1"/>
</dbReference>
<dbReference type="Pfam" id="PF02518">
    <property type="entry name" value="HATPase_c"/>
    <property type="match status" value="1"/>
</dbReference>
<dbReference type="RefSeq" id="WP_137447981.1">
    <property type="nucleotide sequence ID" value="NZ_SZZH01000001.1"/>
</dbReference>
<evidence type="ECO:0000256" key="4">
    <source>
        <dbReference type="ARBA" id="ARBA00022679"/>
    </source>
</evidence>
<evidence type="ECO:0000313" key="13">
    <source>
        <dbReference type="Proteomes" id="UP000306985"/>
    </source>
</evidence>
<dbReference type="EMBL" id="SZZH01000001">
    <property type="protein sequence ID" value="TKV60678.1"/>
    <property type="molecule type" value="Genomic_DNA"/>
</dbReference>
<protein>
    <recommendedName>
        <fullName evidence="2">histidine kinase</fullName>
        <ecNumber evidence="2">2.7.13.3</ecNumber>
    </recommendedName>
</protein>
<evidence type="ECO:0000256" key="9">
    <source>
        <dbReference type="SAM" id="Phobius"/>
    </source>
</evidence>
<dbReference type="AlphaFoldDB" id="A0A4U6QKQ4"/>
<evidence type="ECO:0000256" key="1">
    <source>
        <dbReference type="ARBA" id="ARBA00000085"/>
    </source>
</evidence>
<feature type="domain" description="Histidine kinase/HSP90-like ATPase" evidence="11">
    <location>
        <begin position="325"/>
        <end position="425"/>
    </location>
</feature>
<feature type="signal peptide" evidence="10">
    <location>
        <begin position="1"/>
        <end position="31"/>
    </location>
</feature>
<keyword evidence="10" id="KW-0732">Signal</keyword>
<evidence type="ECO:0000256" key="3">
    <source>
        <dbReference type="ARBA" id="ARBA00022553"/>
    </source>
</evidence>
<evidence type="ECO:0000256" key="7">
    <source>
        <dbReference type="ARBA" id="ARBA00022840"/>
    </source>
</evidence>
<feature type="chain" id="PRO_5020270717" description="histidine kinase" evidence="10">
    <location>
        <begin position="32"/>
        <end position="441"/>
    </location>
</feature>
<dbReference type="EC" id="2.7.13.3" evidence="2"/>
<dbReference type="PANTHER" id="PTHR24421">
    <property type="entry name" value="NITRATE/NITRITE SENSOR PROTEIN NARX-RELATED"/>
    <property type="match status" value="1"/>
</dbReference>
<dbReference type="InterPro" id="IPR036890">
    <property type="entry name" value="HATPase_C_sf"/>
</dbReference>
<dbReference type="GO" id="GO:0000155">
    <property type="term" value="F:phosphorelay sensor kinase activity"/>
    <property type="evidence" value="ECO:0007669"/>
    <property type="project" value="InterPro"/>
</dbReference>
<dbReference type="InterPro" id="IPR050482">
    <property type="entry name" value="Sensor_HK_TwoCompSys"/>
</dbReference>
<name>A0A4U6QKQ4_9ACTN</name>
<dbReference type="GO" id="GO:0016020">
    <property type="term" value="C:membrane"/>
    <property type="evidence" value="ECO:0007669"/>
    <property type="project" value="InterPro"/>
</dbReference>
<accession>A0A4U6QKQ4</accession>
<dbReference type="InterPro" id="IPR003594">
    <property type="entry name" value="HATPase_dom"/>
</dbReference>
<feature type="transmembrane region" description="Helical" evidence="9">
    <location>
        <begin position="178"/>
        <end position="201"/>
    </location>
</feature>
<evidence type="ECO:0000256" key="6">
    <source>
        <dbReference type="ARBA" id="ARBA00022777"/>
    </source>
</evidence>
<evidence type="ECO:0000259" key="11">
    <source>
        <dbReference type="SMART" id="SM00387"/>
    </source>
</evidence>
<keyword evidence="6" id="KW-0418">Kinase</keyword>
<dbReference type="CDD" id="cd16917">
    <property type="entry name" value="HATPase_UhpB-NarQ-NarX-like"/>
    <property type="match status" value="1"/>
</dbReference>
<proteinExistence type="predicted"/>
<dbReference type="Gene3D" id="3.30.565.10">
    <property type="entry name" value="Histidine kinase-like ATPase, C-terminal domain"/>
    <property type="match status" value="1"/>
</dbReference>
<reference evidence="12 13" key="1">
    <citation type="submission" date="2019-05" db="EMBL/GenBank/DDBJ databases">
        <title>Nakamurella sp. N5BH11, whole genome shotgun sequence.</title>
        <authorList>
            <person name="Tuo L."/>
        </authorList>
    </citation>
    <scope>NUCLEOTIDE SEQUENCE [LARGE SCALE GENOMIC DNA]</scope>
    <source>
        <strain evidence="12 13">N5BH11</strain>
    </source>
</reference>
<keyword evidence="9" id="KW-1133">Transmembrane helix</keyword>
<keyword evidence="13" id="KW-1185">Reference proteome</keyword>
<dbReference type="Proteomes" id="UP000306985">
    <property type="component" value="Unassembled WGS sequence"/>
</dbReference>
<keyword evidence="9" id="KW-0812">Transmembrane</keyword>
<comment type="catalytic activity">
    <reaction evidence="1">
        <text>ATP + protein L-histidine = ADP + protein N-phospho-L-histidine.</text>
        <dbReference type="EC" id="2.7.13.3"/>
    </reaction>
</comment>
<organism evidence="12 13">
    <name type="scientific">Nakamurella flava</name>
    <dbReference type="NCBI Taxonomy" id="2576308"/>
    <lineage>
        <taxon>Bacteria</taxon>
        <taxon>Bacillati</taxon>
        <taxon>Actinomycetota</taxon>
        <taxon>Actinomycetes</taxon>
        <taxon>Nakamurellales</taxon>
        <taxon>Nakamurellaceae</taxon>
        <taxon>Nakamurella</taxon>
    </lineage>
</organism>
<comment type="caution">
    <text evidence="12">The sequence shown here is derived from an EMBL/GenBank/DDBJ whole genome shotgun (WGS) entry which is preliminary data.</text>
</comment>
<evidence type="ECO:0000256" key="8">
    <source>
        <dbReference type="ARBA" id="ARBA00023012"/>
    </source>
</evidence>
<dbReference type="Gene3D" id="1.20.5.1930">
    <property type="match status" value="1"/>
</dbReference>
<keyword evidence="4" id="KW-0808">Transferase</keyword>
<gene>
    <name evidence="12" type="ORF">FDO65_03015</name>
</gene>